<dbReference type="Pfam" id="PF17862">
    <property type="entry name" value="AAA_lid_3"/>
    <property type="match status" value="1"/>
</dbReference>
<dbReference type="STRING" id="3818.A0A445DJ88"/>
<dbReference type="Gene3D" id="3.40.50.300">
    <property type="entry name" value="P-loop containing nucleotide triphosphate hydrolases"/>
    <property type="match status" value="2"/>
</dbReference>
<dbReference type="EMBL" id="SDMP01000004">
    <property type="protein sequence ID" value="RYR63253.1"/>
    <property type="molecule type" value="Genomic_DNA"/>
</dbReference>
<dbReference type="SMART" id="SM00382">
    <property type="entry name" value="AAA"/>
    <property type="match status" value="2"/>
</dbReference>
<dbReference type="InterPro" id="IPR027417">
    <property type="entry name" value="P-loop_NTPase"/>
</dbReference>
<dbReference type="InterPro" id="IPR041569">
    <property type="entry name" value="AAA_lid_3"/>
</dbReference>
<dbReference type="PANTHER" id="PTHR48470:SF1">
    <property type="entry name" value="CELL DIVISION CONTROL PROTEIN 48 C ISOFORM 1"/>
    <property type="match status" value="1"/>
</dbReference>
<accession>A0A445DJ88</accession>
<protein>
    <recommendedName>
        <fullName evidence="1">AAA+ ATPase domain-containing protein</fullName>
    </recommendedName>
</protein>
<dbReference type="InterPro" id="IPR003593">
    <property type="entry name" value="AAA+_ATPase"/>
</dbReference>
<feature type="domain" description="AAA+ ATPase" evidence="1">
    <location>
        <begin position="36"/>
        <end position="148"/>
    </location>
</feature>
<dbReference type="Pfam" id="PF00004">
    <property type="entry name" value="AAA"/>
    <property type="match status" value="2"/>
</dbReference>
<evidence type="ECO:0000259" key="1">
    <source>
        <dbReference type="SMART" id="SM00382"/>
    </source>
</evidence>
<proteinExistence type="predicted"/>
<evidence type="ECO:0000313" key="3">
    <source>
        <dbReference type="Proteomes" id="UP000289738"/>
    </source>
</evidence>
<name>A0A445DJ88_ARAHY</name>
<dbReference type="InterPro" id="IPR055278">
    <property type="entry name" value="CDC48c"/>
</dbReference>
<dbReference type="InterPro" id="IPR003959">
    <property type="entry name" value="ATPase_AAA_core"/>
</dbReference>
<gene>
    <name evidence="2" type="ORF">Ahy_A04g021054</name>
</gene>
<evidence type="ECO:0000313" key="2">
    <source>
        <dbReference type="EMBL" id="RYR63253.1"/>
    </source>
</evidence>
<reference evidence="2 3" key="1">
    <citation type="submission" date="2019-01" db="EMBL/GenBank/DDBJ databases">
        <title>Sequencing of cultivated peanut Arachis hypogaea provides insights into genome evolution and oil improvement.</title>
        <authorList>
            <person name="Chen X."/>
        </authorList>
    </citation>
    <scope>NUCLEOTIDE SEQUENCE [LARGE SCALE GENOMIC DNA]</scope>
    <source>
        <strain evidence="3">cv. Fuhuasheng</strain>
        <tissue evidence="2">Leaves</tissue>
    </source>
</reference>
<dbReference type="GO" id="GO:0016887">
    <property type="term" value="F:ATP hydrolysis activity"/>
    <property type="evidence" value="ECO:0007669"/>
    <property type="project" value="InterPro"/>
</dbReference>
<organism evidence="2 3">
    <name type="scientific">Arachis hypogaea</name>
    <name type="common">Peanut</name>
    <dbReference type="NCBI Taxonomy" id="3818"/>
    <lineage>
        <taxon>Eukaryota</taxon>
        <taxon>Viridiplantae</taxon>
        <taxon>Streptophyta</taxon>
        <taxon>Embryophyta</taxon>
        <taxon>Tracheophyta</taxon>
        <taxon>Spermatophyta</taxon>
        <taxon>Magnoliopsida</taxon>
        <taxon>eudicotyledons</taxon>
        <taxon>Gunneridae</taxon>
        <taxon>Pentapetalae</taxon>
        <taxon>rosids</taxon>
        <taxon>fabids</taxon>
        <taxon>Fabales</taxon>
        <taxon>Fabaceae</taxon>
        <taxon>Papilionoideae</taxon>
        <taxon>50 kb inversion clade</taxon>
        <taxon>dalbergioids sensu lato</taxon>
        <taxon>Dalbergieae</taxon>
        <taxon>Pterocarpus clade</taxon>
        <taxon>Arachis</taxon>
    </lineage>
</organism>
<feature type="domain" description="AAA+ ATPase" evidence="1">
    <location>
        <begin position="290"/>
        <end position="415"/>
    </location>
</feature>
<dbReference type="GO" id="GO:0005524">
    <property type="term" value="F:ATP binding"/>
    <property type="evidence" value="ECO:0007669"/>
    <property type="project" value="InterPro"/>
</dbReference>
<sequence length="491" mass="54382">MFSDLGGMKDLLEKLMTRVIVPWYHSELPRKLGLTPTTGILLHGPPGCGKTTLAHAIANETNVPLYQILPGASEENISDVFAKAYNTPRSIIFVDDIDLIDSKGIKSQLRDSMGHHHLLLIGATSRPESLDPALRGLLREEFVLAAPDEAARRDILKLLTCKLKGTFDLDEIARSTRGYVGADLEGVVREAGRLLMRRIIGERKRESQSNPDWWKQPIWGDLGNHGITTSDFQDAVKRVLPLLIREGFLAVPDVKWEDVGGLHNLKEEFRTLMIMPLKFPNICETFGIENLKGFLLFGPPGCGKTFIAKAVANEAGANFIHIKGRESEREVRRRFSLARACTPCVVLLDEVDALSTESAEVGFGSVMSQLLIELNDDKESQGVFVIGTTNRTDVIEGTLSSWKKLGKRFYVPMPGVDERFSILNALARKIPVDPAMKEAASAVVAEKMTAVEAFSDTDTCKPRHFDTALKKVFPSLSPAETRRYEDLAALF</sequence>
<dbReference type="Proteomes" id="UP000289738">
    <property type="component" value="Chromosome A04"/>
</dbReference>
<dbReference type="SUPFAM" id="SSF52540">
    <property type="entry name" value="P-loop containing nucleoside triphosphate hydrolases"/>
    <property type="match status" value="2"/>
</dbReference>
<comment type="caution">
    <text evidence="2">The sequence shown here is derived from an EMBL/GenBank/DDBJ whole genome shotgun (WGS) entry which is preliminary data.</text>
</comment>
<keyword evidence="3" id="KW-1185">Reference proteome</keyword>
<dbReference type="Gene3D" id="1.10.8.60">
    <property type="match status" value="2"/>
</dbReference>
<dbReference type="AlphaFoldDB" id="A0A445DJ88"/>
<dbReference type="PANTHER" id="PTHR48470">
    <property type="entry name" value="CELL DIVISION CONTROL PROTEIN 48 C ISOFORM 1"/>
    <property type="match status" value="1"/>
</dbReference>